<dbReference type="InterPro" id="IPR044801">
    <property type="entry name" value="Filamin"/>
</dbReference>
<protein>
    <recommendedName>
        <fullName evidence="5">Filamin/ABP280 repeat family protein</fullName>
    </recommendedName>
</protein>
<organism evidence="3 4">
    <name type="scientific">Wuchereria bancrofti</name>
    <dbReference type="NCBI Taxonomy" id="6293"/>
    <lineage>
        <taxon>Eukaryota</taxon>
        <taxon>Metazoa</taxon>
        <taxon>Ecdysozoa</taxon>
        <taxon>Nematoda</taxon>
        <taxon>Chromadorea</taxon>
        <taxon>Rhabditida</taxon>
        <taxon>Spirurina</taxon>
        <taxon>Spiruromorpha</taxon>
        <taxon>Filarioidea</taxon>
        <taxon>Onchocercidae</taxon>
        <taxon>Wuchereria</taxon>
    </lineage>
</organism>
<dbReference type="Proteomes" id="UP000270924">
    <property type="component" value="Unassembled WGS sequence"/>
</dbReference>
<keyword evidence="1" id="KW-0677">Repeat</keyword>
<dbReference type="AlphaFoldDB" id="A0A3P7G295"/>
<dbReference type="SUPFAM" id="SSF81296">
    <property type="entry name" value="E set domains"/>
    <property type="match status" value="2"/>
</dbReference>
<accession>A0A3P7G295</accession>
<name>A0A3P7G295_WUCBA</name>
<dbReference type="PANTHER" id="PTHR38537">
    <property type="entry name" value="JITTERBUG, ISOFORM N"/>
    <property type="match status" value="1"/>
</dbReference>
<dbReference type="PROSITE" id="PS50194">
    <property type="entry name" value="FILAMIN_REPEAT"/>
    <property type="match status" value="2"/>
</dbReference>
<keyword evidence="4" id="KW-1185">Reference proteome</keyword>
<dbReference type="OrthoDB" id="18740at2759"/>
<evidence type="ECO:0000313" key="4">
    <source>
        <dbReference type="Proteomes" id="UP000270924"/>
    </source>
</evidence>
<gene>
    <name evidence="3" type="ORF">WBA_LOCUS8891</name>
</gene>
<evidence type="ECO:0000256" key="2">
    <source>
        <dbReference type="PROSITE-ProRule" id="PRU00087"/>
    </source>
</evidence>
<dbReference type="InterPro" id="IPR017868">
    <property type="entry name" value="Filamin/ABP280_repeat-like"/>
</dbReference>
<evidence type="ECO:0000256" key="1">
    <source>
        <dbReference type="ARBA" id="ARBA00022737"/>
    </source>
</evidence>
<dbReference type="InParanoid" id="A0A3P7G295"/>
<dbReference type="EMBL" id="UYWW01007960">
    <property type="protein sequence ID" value="VDM15505.1"/>
    <property type="molecule type" value="Genomic_DNA"/>
</dbReference>
<dbReference type="InterPro" id="IPR014756">
    <property type="entry name" value="Ig_E-set"/>
</dbReference>
<dbReference type="Pfam" id="PF00630">
    <property type="entry name" value="Filamin"/>
    <property type="match status" value="1"/>
</dbReference>
<dbReference type="Gene3D" id="2.60.40.10">
    <property type="entry name" value="Immunoglobulins"/>
    <property type="match status" value="2"/>
</dbReference>
<proteinExistence type="predicted"/>
<feature type="repeat" description="Filamin" evidence="2">
    <location>
        <begin position="61"/>
        <end position="134"/>
    </location>
</feature>
<dbReference type="PANTHER" id="PTHR38537:SF8">
    <property type="entry name" value="FILAMIN-A"/>
    <property type="match status" value="1"/>
</dbReference>
<reference evidence="3 4" key="1">
    <citation type="submission" date="2018-11" db="EMBL/GenBank/DDBJ databases">
        <authorList>
            <consortium name="Pathogen Informatics"/>
        </authorList>
    </citation>
    <scope>NUCLEOTIDE SEQUENCE [LARGE SCALE GENOMIC DNA]</scope>
</reference>
<dbReference type="GO" id="GO:0051015">
    <property type="term" value="F:actin filament binding"/>
    <property type="evidence" value="ECO:0007669"/>
    <property type="project" value="InterPro"/>
</dbReference>
<evidence type="ECO:0000313" key="3">
    <source>
        <dbReference type="EMBL" id="VDM15505.1"/>
    </source>
</evidence>
<evidence type="ECO:0008006" key="5">
    <source>
        <dbReference type="Google" id="ProtNLM"/>
    </source>
</evidence>
<sequence>MGPPQMRVRRLSGKEILVSETVDENLHLKIFKYRPQDVGIYEVDIFLDGKHINESPYKIMISPVSDSKVRAFGPGLESGVANLPSIFLIETNGGRFEQIDIAVSGRTLTAENVSKKPDIELVDNKNGSAVARFTVNFFFLVHFDL</sequence>
<feature type="repeat" description="Filamin" evidence="2">
    <location>
        <begin position="1"/>
        <end position="61"/>
    </location>
</feature>
<dbReference type="GO" id="GO:0030036">
    <property type="term" value="P:actin cytoskeleton organization"/>
    <property type="evidence" value="ECO:0007669"/>
    <property type="project" value="InterPro"/>
</dbReference>
<dbReference type="InterPro" id="IPR013783">
    <property type="entry name" value="Ig-like_fold"/>
</dbReference>